<dbReference type="EMBL" id="UFUW01000001">
    <property type="protein sequence ID" value="SUX21326.1"/>
    <property type="molecule type" value="Genomic_DNA"/>
</dbReference>
<keyword evidence="2" id="KW-1185">Reference proteome</keyword>
<protein>
    <submittedName>
        <fullName evidence="1">Uncharacterized protein</fullName>
    </submittedName>
</protein>
<dbReference type="OrthoDB" id="1818930at2"/>
<dbReference type="Proteomes" id="UP000254572">
    <property type="component" value="Unassembled WGS sequence"/>
</dbReference>
<reference evidence="1 2" key="1">
    <citation type="submission" date="2018-06" db="EMBL/GenBank/DDBJ databases">
        <authorList>
            <consortium name="Pathogen Informatics"/>
            <person name="Doyle S."/>
        </authorList>
    </citation>
    <scope>NUCLEOTIDE SEQUENCE [LARGE SCALE GENOMIC DNA]</scope>
    <source>
        <strain evidence="1 2">NCTC13294</strain>
    </source>
</reference>
<gene>
    <name evidence="1" type="ORF">NCTC13294_00967</name>
</gene>
<dbReference type="RefSeq" id="WP_115611284.1">
    <property type="nucleotide sequence ID" value="NZ_JBHLZC010000001.1"/>
</dbReference>
<evidence type="ECO:0000313" key="1">
    <source>
        <dbReference type="EMBL" id="SUX21326.1"/>
    </source>
</evidence>
<organism evidence="1 2">
    <name type="scientific">Cardiobacterium valvarum</name>
    <dbReference type="NCBI Taxonomy" id="194702"/>
    <lineage>
        <taxon>Bacteria</taxon>
        <taxon>Pseudomonadati</taxon>
        <taxon>Pseudomonadota</taxon>
        <taxon>Gammaproteobacteria</taxon>
        <taxon>Cardiobacteriales</taxon>
        <taxon>Cardiobacteriaceae</taxon>
        <taxon>Cardiobacterium</taxon>
    </lineage>
</organism>
<proteinExistence type="predicted"/>
<sequence>MDHIDPALESLRAQIREQSATDPHIAAKIAAQAILEKIFAVLNDGKGVHAESALALLGSLAGQACLQEAFARLTTEAGQDVVGAIMTVTDTEGRTYYYGDPINRPLLEDRYSVWSLLAGTLQAYGAKLPDIQDIITHVTASIGKPAFGIPRLPANRQIRFQPRECLQLWQPLKTEIIDILPVPANDWHLAYALAIQNLIEQAKGTLSPAEAGIIVMECAVPMSKISE</sequence>
<dbReference type="AlphaFoldDB" id="A0A381E4R7"/>
<accession>A0A381E4R7</accession>
<name>A0A381E4R7_9GAMM</name>
<evidence type="ECO:0000313" key="2">
    <source>
        <dbReference type="Proteomes" id="UP000254572"/>
    </source>
</evidence>